<keyword evidence="2" id="KW-1185">Reference proteome</keyword>
<dbReference type="Proteomes" id="UP000598997">
    <property type="component" value="Unassembled WGS sequence"/>
</dbReference>
<name>A0A916YPS4_9SPHN</name>
<evidence type="ECO:0000313" key="1">
    <source>
        <dbReference type="EMBL" id="GGD54849.1"/>
    </source>
</evidence>
<proteinExistence type="predicted"/>
<gene>
    <name evidence="1" type="ORF">GCM10010989_31220</name>
</gene>
<accession>A0A916YPS4</accession>
<dbReference type="EMBL" id="BMIO01000040">
    <property type="protein sequence ID" value="GGD54849.1"/>
    <property type="molecule type" value="Genomic_DNA"/>
</dbReference>
<protein>
    <submittedName>
        <fullName evidence="1">Uncharacterized protein</fullName>
    </submittedName>
</protein>
<dbReference type="AlphaFoldDB" id="A0A916YPS4"/>
<evidence type="ECO:0000313" key="2">
    <source>
        <dbReference type="Proteomes" id="UP000598997"/>
    </source>
</evidence>
<organism evidence="1 2">
    <name type="scientific">Croceicoccus pelagius</name>
    <dbReference type="NCBI Taxonomy" id="1703341"/>
    <lineage>
        <taxon>Bacteria</taxon>
        <taxon>Pseudomonadati</taxon>
        <taxon>Pseudomonadota</taxon>
        <taxon>Alphaproteobacteria</taxon>
        <taxon>Sphingomonadales</taxon>
        <taxon>Erythrobacteraceae</taxon>
        <taxon>Croceicoccus</taxon>
    </lineage>
</organism>
<reference evidence="1 2" key="1">
    <citation type="journal article" date="2014" name="Int. J. Syst. Evol. Microbiol.">
        <title>Complete genome sequence of Corynebacterium casei LMG S-19264T (=DSM 44701T), isolated from a smear-ripened cheese.</title>
        <authorList>
            <consortium name="US DOE Joint Genome Institute (JGI-PGF)"/>
            <person name="Walter F."/>
            <person name="Albersmeier A."/>
            <person name="Kalinowski J."/>
            <person name="Ruckert C."/>
        </authorList>
    </citation>
    <scope>NUCLEOTIDE SEQUENCE [LARGE SCALE GENOMIC DNA]</scope>
    <source>
        <strain evidence="1 2">CGMCC 1.15358</strain>
    </source>
</reference>
<comment type="caution">
    <text evidence="1">The sequence shown here is derived from an EMBL/GenBank/DDBJ whole genome shotgun (WGS) entry which is preliminary data.</text>
</comment>
<sequence>MKLLTVQLTIAYPQRFLLVVFLKPKPHLVQASLNLGGTTIFGVEFVDYDAGMQTIGLNIEKSGVMRVV</sequence>